<proteinExistence type="predicted"/>
<feature type="region of interest" description="Disordered" evidence="1">
    <location>
        <begin position="313"/>
        <end position="333"/>
    </location>
</feature>
<evidence type="ECO:0000313" key="3">
    <source>
        <dbReference type="Proteomes" id="UP000054251"/>
    </source>
</evidence>
<name>A0A0V1PUP1_9ASCO</name>
<dbReference type="GO" id="GO:0005737">
    <property type="term" value="C:cytoplasm"/>
    <property type="evidence" value="ECO:0007669"/>
    <property type="project" value="TreeGrafter"/>
</dbReference>
<comment type="caution">
    <text evidence="2">The sequence shown here is derived from an EMBL/GenBank/DDBJ whole genome shotgun (WGS) entry which is preliminary data.</text>
</comment>
<keyword evidence="3" id="KW-1185">Reference proteome</keyword>
<evidence type="ECO:0000313" key="2">
    <source>
        <dbReference type="EMBL" id="KRZ99796.1"/>
    </source>
</evidence>
<reference evidence="2 3" key="1">
    <citation type="submission" date="2015-11" db="EMBL/GenBank/DDBJ databases">
        <title>The genome of Debaryomyces fabryi.</title>
        <authorList>
            <person name="Tafer H."/>
            <person name="Lopandic K."/>
        </authorList>
    </citation>
    <scope>NUCLEOTIDE SEQUENCE [LARGE SCALE GENOMIC DNA]</scope>
    <source>
        <strain evidence="2 3">CBS 789</strain>
    </source>
</reference>
<dbReference type="Pfam" id="PF05508">
    <property type="entry name" value="Ran-binding"/>
    <property type="match status" value="1"/>
</dbReference>
<feature type="compositionally biased region" description="Acidic residues" evidence="1">
    <location>
        <begin position="315"/>
        <end position="332"/>
    </location>
</feature>
<accession>A0A0V1PUP1</accession>
<evidence type="ECO:0000256" key="1">
    <source>
        <dbReference type="SAM" id="MobiDB-lite"/>
    </source>
</evidence>
<protein>
    <recommendedName>
        <fullName evidence="4">Ran-specific GTPase-activating protein 30</fullName>
    </recommendedName>
</protein>
<dbReference type="PANTHER" id="PTHR31010:SF2">
    <property type="entry name" value="RAN-SPECIFIC GTPASE-ACTIVATING PROTEIN 30"/>
    <property type="match status" value="1"/>
</dbReference>
<evidence type="ECO:0008006" key="4">
    <source>
        <dbReference type="Google" id="ProtNLM"/>
    </source>
</evidence>
<dbReference type="Proteomes" id="UP000054251">
    <property type="component" value="Unassembled WGS sequence"/>
</dbReference>
<sequence length="429" mass="49343">MEEILAKAGSQAVTFAIRSGISLASGFAIKRVSKFLDKIPENEKRKITVLKNKIQTKIDILSISIDLIKLASARGNTSLEATSIYIDELTKEFDVFDETLVKITNDLTNVNEKESIMRVNVYMKELLEKIDEAIPLLNLSLSTCGVNLNGNLPDHISPGRLLQASDLINKSNIQFKQEPIQVGPKFDLVLYSIFYNPSRLKYIEKNEQTSELSSISWKEEFARCLGRIMRNFDKENEYTYSLEFEEDFNDGRYHEDTKAQVRKYNIKQLRRLFFSASGKLLRLESRSSPVLILKLMDEQDNEEWIALGEVKSGEFDSDDDEEDDEDDDEDEFHDSRDIAEEAKNTSLSLLEYLVRLSILQQNDQKSILEVHDERLSLYLRDENSNSIYNPIVPASKRLQIKQISDNEKTEGLLTMNSNINRLENLKIDK</sequence>
<dbReference type="OrthoDB" id="512915at2759"/>
<dbReference type="AlphaFoldDB" id="A0A0V1PUP1"/>
<dbReference type="GO" id="GO:0005634">
    <property type="term" value="C:nucleus"/>
    <property type="evidence" value="ECO:0007669"/>
    <property type="project" value="TreeGrafter"/>
</dbReference>
<dbReference type="GeneID" id="26841460"/>
<dbReference type="RefSeq" id="XP_015465899.1">
    <property type="nucleotide sequence ID" value="XM_015613280.1"/>
</dbReference>
<dbReference type="EMBL" id="LMYN01000120">
    <property type="protein sequence ID" value="KRZ99796.1"/>
    <property type="molecule type" value="Genomic_DNA"/>
</dbReference>
<organism evidence="2 3">
    <name type="scientific">Debaryomyces fabryi</name>
    <dbReference type="NCBI Taxonomy" id="58627"/>
    <lineage>
        <taxon>Eukaryota</taxon>
        <taxon>Fungi</taxon>
        <taxon>Dikarya</taxon>
        <taxon>Ascomycota</taxon>
        <taxon>Saccharomycotina</taxon>
        <taxon>Pichiomycetes</taxon>
        <taxon>Debaryomycetaceae</taxon>
        <taxon>Debaryomyces</taxon>
    </lineage>
</organism>
<gene>
    <name evidence="2" type="ORF">AC631_04451</name>
</gene>
<dbReference type="PANTHER" id="PTHR31010">
    <property type="entry name" value="RAN-SPECIFIC GTPASE-ACTIVATING PROTEIN 30-RELATED"/>
    <property type="match status" value="1"/>
</dbReference>
<dbReference type="InterPro" id="IPR008812">
    <property type="entry name" value="Ran_GTP-bd-rel"/>
</dbReference>
<dbReference type="GO" id="GO:0030695">
    <property type="term" value="F:GTPase regulator activity"/>
    <property type="evidence" value="ECO:0007669"/>
    <property type="project" value="TreeGrafter"/>
</dbReference>